<dbReference type="RefSeq" id="WP_201657042.1">
    <property type="nucleotide sequence ID" value="NZ_JAEQNC010000005.1"/>
</dbReference>
<organism evidence="1 2">
    <name type="scientific">Rhizobium setariae</name>
    <dbReference type="NCBI Taxonomy" id="2801340"/>
    <lineage>
        <taxon>Bacteria</taxon>
        <taxon>Pseudomonadati</taxon>
        <taxon>Pseudomonadota</taxon>
        <taxon>Alphaproteobacteria</taxon>
        <taxon>Hyphomicrobiales</taxon>
        <taxon>Rhizobiaceae</taxon>
        <taxon>Rhizobium/Agrobacterium group</taxon>
        <taxon>Rhizobium</taxon>
    </lineage>
</organism>
<name>A0A936YQK3_9HYPH</name>
<reference evidence="1" key="1">
    <citation type="submission" date="2021-01" db="EMBL/GenBank/DDBJ databases">
        <title>Rhizobium sp. strain KVB221 16S ribosomal RNA gene Genome sequencing and assembly.</title>
        <authorList>
            <person name="Kang M."/>
        </authorList>
    </citation>
    <scope>NUCLEOTIDE SEQUENCE</scope>
    <source>
        <strain evidence="1">KVB221</strain>
    </source>
</reference>
<keyword evidence="2" id="KW-1185">Reference proteome</keyword>
<gene>
    <name evidence="1" type="ORF">JJB09_10175</name>
</gene>
<dbReference type="EMBL" id="JAEQNC010000005">
    <property type="protein sequence ID" value="MBL0372394.1"/>
    <property type="molecule type" value="Genomic_DNA"/>
</dbReference>
<evidence type="ECO:0000313" key="1">
    <source>
        <dbReference type="EMBL" id="MBL0372394.1"/>
    </source>
</evidence>
<accession>A0A936YQK3</accession>
<comment type="caution">
    <text evidence="1">The sequence shown here is derived from an EMBL/GenBank/DDBJ whole genome shotgun (WGS) entry which is preliminary data.</text>
</comment>
<evidence type="ECO:0000313" key="2">
    <source>
        <dbReference type="Proteomes" id="UP000633219"/>
    </source>
</evidence>
<dbReference type="AlphaFoldDB" id="A0A936YQK3"/>
<protein>
    <submittedName>
        <fullName evidence="1">Uncharacterized protein</fullName>
    </submittedName>
</protein>
<dbReference type="Proteomes" id="UP000633219">
    <property type="component" value="Unassembled WGS sequence"/>
</dbReference>
<proteinExistence type="predicted"/>
<sequence length="113" mass="11495">MSGHAWPALAVAAGAAFLAGAAAPIGIAAISEVSVELALSSLPVGVQPASPRAPGRMTENRVAQLDGCGVSSYCGAAIAYRGIAMGNLRDEPSRTQGATQFRPVYERLVDAIE</sequence>